<evidence type="ECO:0000313" key="1">
    <source>
        <dbReference type="EMBL" id="OAQ70552.1"/>
    </source>
</evidence>
<dbReference type="Proteomes" id="UP000078397">
    <property type="component" value="Unassembled WGS sequence"/>
</dbReference>
<dbReference type="KEGG" id="pchm:VFPPC_03004"/>
<accession>A0A179FY48</accession>
<gene>
    <name evidence="1" type="ORF">VFPPC_03004</name>
</gene>
<organism evidence="1 2">
    <name type="scientific">Pochonia chlamydosporia 170</name>
    <dbReference type="NCBI Taxonomy" id="1380566"/>
    <lineage>
        <taxon>Eukaryota</taxon>
        <taxon>Fungi</taxon>
        <taxon>Dikarya</taxon>
        <taxon>Ascomycota</taxon>
        <taxon>Pezizomycotina</taxon>
        <taxon>Sordariomycetes</taxon>
        <taxon>Hypocreomycetidae</taxon>
        <taxon>Hypocreales</taxon>
        <taxon>Clavicipitaceae</taxon>
        <taxon>Pochonia</taxon>
    </lineage>
</organism>
<name>A0A179FY48_METCM</name>
<dbReference type="AlphaFoldDB" id="A0A179FY48"/>
<comment type="caution">
    <text evidence="1">The sequence shown here is derived from an EMBL/GenBank/DDBJ whole genome shotgun (WGS) entry which is preliminary data.</text>
</comment>
<proteinExistence type="predicted"/>
<dbReference type="GeneID" id="28846557"/>
<reference evidence="1 2" key="1">
    <citation type="journal article" date="2016" name="PLoS Pathog.">
        <title>Biosynthesis of antibiotic leucinostatins in bio-control fungus Purpureocillium lilacinum and their inhibition on phytophthora revealed by genome mining.</title>
        <authorList>
            <person name="Wang G."/>
            <person name="Liu Z."/>
            <person name="Lin R."/>
            <person name="Li E."/>
            <person name="Mao Z."/>
            <person name="Ling J."/>
            <person name="Yang Y."/>
            <person name="Yin W.B."/>
            <person name="Xie B."/>
        </authorList>
    </citation>
    <scope>NUCLEOTIDE SEQUENCE [LARGE SCALE GENOMIC DNA]</scope>
    <source>
        <strain evidence="1">170</strain>
    </source>
</reference>
<keyword evidence="2" id="KW-1185">Reference proteome</keyword>
<protein>
    <submittedName>
        <fullName evidence="1">Uncharacterized protein</fullName>
    </submittedName>
</protein>
<evidence type="ECO:0000313" key="2">
    <source>
        <dbReference type="Proteomes" id="UP000078397"/>
    </source>
</evidence>
<dbReference type="EMBL" id="LSBJ02000002">
    <property type="protein sequence ID" value="OAQ70552.1"/>
    <property type="molecule type" value="Genomic_DNA"/>
</dbReference>
<sequence>MHRSTRHNNGRVHCCAARHFKDNPRLPLKMYAMLDWRRKRAQPRLKTRALSSCRTPPTARSLAERGRESVYGVSWPRSIYCSPVSVGRCKLEATSEPSKFWMLWLLDGP</sequence>
<dbReference type="RefSeq" id="XP_018147089.1">
    <property type="nucleotide sequence ID" value="XM_018282563.1"/>
</dbReference>